<organism evidence="3 4">
    <name type="scientific">Rheinheimera muenzenbergensis</name>
    <dbReference type="NCBI Taxonomy" id="1193628"/>
    <lineage>
        <taxon>Bacteria</taxon>
        <taxon>Pseudomonadati</taxon>
        <taxon>Pseudomonadota</taxon>
        <taxon>Gammaproteobacteria</taxon>
        <taxon>Chromatiales</taxon>
        <taxon>Chromatiaceae</taxon>
        <taxon>Rheinheimera</taxon>
    </lineage>
</organism>
<evidence type="ECO:0000313" key="3">
    <source>
        <dbReference type="EMBL" id="MEH8018583.1"/>
    </source>
</evidence>
<sequence>MNEVKHSVTVPAAPVSVPQVQVGPVQVAAFSDMQQLLETLLPDDASVFAGSAIAINPEKIMSAMRDNQLSQVIAAADIRYADGIGVVKVMRQRLGQRVQRIPGCELWQQLMLRAARLNTPVFIVGARPDVNRQTALKLQAQQVNLVGAVDGYFTDEAALIAQIKQSGARIVSVAMGSPKQELLIQRIRAQHPDCFYMGVGGTYDVFTGNVKRAPPLWCKLNLEWAYRLLAQPSRIGRQLGLARYVWWYWTGKI</sequence>
<dbReference type="Pfam" id="PF03808">
    <property type="entry name" value="Glyco_tran_WecG"/>
    <property type="match status" value="1"/>
</dbReference>
<proteinExistence type="predicted"/>
<dbReference type="CDD" id="cd06533">
    <property type="entry name" value="Glyco_transf_WecG_TagA"/>
    <property type="match status" value="1"/>
</dbReference>
<dbReference type="InterPro" id="IPR004629">
    <property type="entry name" value="WecG_TagA_CpsF"/>
</dbReference>
<evidence type="ECO:0000256" key="2">
    <source>
        <dbReference type="ARBA" id="ARBA00022679"/>
    </source>
</evidence>
<reference evidence="3 4" key="1">
    <citation type="journal article" date="2023" name="Ecotoxicol. Environ. Saf.">
        <title>Mercury remediation potential of mercury-resistant strain Rheinheimera metallidurans sp. nov. isolated from a municipal waste dumping site.</title>
        <authorList>
            <person name="Yadav V."/>
            <person name="Manjhi A."/>
            <person name="Vadakedath N."/>
        </authorList>
    </citation>
    <scope>NUCLEOTIDE SEQUENCE [LARGE SCALE GENOMIC DNA]</scope>
    <source>
        <strain evidence="3 4">E-49</strain>
    </source>
</reference>
<dbReference type="PANTHER" id="PTHR34136:SF1">
    <property type="entry name" value="UDP-N-ACETYL-D-MANNOSAMINURONIC ACID TRANSFERASE"/>
    <property type="match status" value="1"/>
</dbReference>
<evidence type="ECO:0000313" key="4">
    <source>
        <dbReference type="Proteomes" id="UP001375382"/>
    </source>
</evidence>
<protein>
    <submittedName>
        <fullName evidence="3">WecB/TagA/CpsF family glycosyltransferase</fullName>
    </submittedName>
</protein>
<dbReference type="PANTHER" id="PTHR34136">
    <property type="match status" value="1"/>
</dbReference>
<keyword evidence="4" id="KW-1185">Reference proteome</keyword>
<name>A0ABU8C9M3_9GAMM</name>
<comment type="caution">
    <text evidence="3">The sequence shown here is derived from an EMBL/GenBank/DDBJ whole genome shotgun (WGS) entry which is preliminary data.</text>
</comment>
<keyword evidence="1" id="KW-0328">Glycosyltransferase</keyword>
<dbReference type="EMBL" id="JALAAR010000014">
    <property type="protein sequence ID" value="MEH8018583.1"/>
    <property type="molecule type" value="Genomic_DNA"/>
</dbReference>
<dbReference type="NCBIfam" id="TIGR00696">
    <property type="entry name" value="wecG_tagA_cpsF"/>
    <property type="match status" value="1"/>
</dbReference>
<accession>A0ABU8C9M3</accession>
<dbReference type="RefSeq" id="WP_418334551.1">
    <property type="nucleotide sequence ID" value="NZ_JALAAR010000014.1"/>
</dbReference>
<dbReference type="Proteomes" id="UP001375382">
    <property type="component" value="Unassembled WGS sequence"/>
</dbReference>
<evidence type="ECO:0000256" key="1">
    <source>
        <dbReference type="ARBA" id="ARBA00022676"/>
    </source>
</evidence>
<keyword evidence="2" id="KW-0808">Transferase</keyword>
<gene>
    <name evidence="3" type="ORF">MN202_15170</name>
</gene>